<reference evidence="2" key="1">
    <citation type="journal article" date="2019" name="Plant J.">
        <title>Chlorella vulgaris genome assembly and annotation reveals the molecular basis for metabolic acclimation to high light conditions.</title>
        <authorList>
            <person name="Cecchin M."/>
            <person name="Marcolungo L."/>
            <person name="Rossato M."/>
            <person name="Girolomoni L."/>
            <person name="Cosentino E."/>
            <person name="Cuine S."/>
            <person name="Li-Beisson Y."/>
            <person name="Delledonne M."/>
            <person name="Ballottari M."/>
        </authorList>
    </citation>
    <scope>NUCLEOTIDE SEQUENCE</scope>
    <source>
        <strain evidence="2">211/11P</strain>
    </source>
</reference>
<feature type="region of interest" description="Disordered" evidence="1">
    <location>
        <begin position="215"/>
        <end position="258"/>
    </location>
</feature>
<dbReference type="AlphaFoldDB" id="A0A9D4TGW9"/>
<feature type="compositionally biased region" description="Acidic residues" evidence="1">
    <location>
        <begin position="187"/>
        <end position="197"/>
    </location>
</feature>
<name>A0A9D4TGW9_CHLVU</name>
<proteinExistence type="predicted"/>
<feature type="compositionally biased region" description="Basic and acidic residues" evidence="1">
    <location>
        <begin position="65"/>
        <end position="82"/>
    </location>
</feature>
<sequence>MSSAWDWYCLATDPDAQFQAALGFMTVMGMGHAARALRRLRASARSPSLTEGPLRKRRALQAPEDADRVVRPRLPDVRKRTDGSSSRHGALNGAAGAPQPHAVNKPPADIGLSSLTAKADHPLTDNPAPAVSPSADETTPVLWLSTAEPADRPATDHLRAADLVPIRLPFGSPLDCGDDPTLAVEGSSEEEEGEAMDDVVIHEEQREAKVKVAAELEGADSKQGRAPPPDQADSAAVMKGEEDIVDLSLTSDDEEKEG</sequence>
<dbReference type="EMBL" id="SIDB01000012">
    <property type="protein sequence ID" value="KAI3425194.1"/>
    <property type="molecule type" value="Genomic_DNA"/>
</dbReference>
<keyword evidence="3" id="KW-1185">Reference proteome</keyword>
<organism evidence="2 3">
    <name type="scientific">Chlorella vulgaris</name>
    <name type="common">Green alga</name>
    <dbReference type="NCBI Taxonomy" id="3077"/>
    <lineage>
        <taxon>Eukaryota</taxon>
        <taxon>Viridiplantae</taxon>
        <taxon>Chlorophyta</taxon>
        <taxon>core chlorophytes</taxon>
        <taxon>Trebouxiophyceae</taxon>
        <taxon>Chlorellales</taxon>
        <taxon>Chlorellaceae</taxon>
        <taxon>Chlorella clade</taxon>
        <taxon>Chlorella</taxon>
    </lineage>
</organism>
<evidence type="ECO:0000313" key="3">
    <source>
        <dbReference type="Proteomes" id="UP001055712"/>
    </source>
</evidence>
<evidence type="ECO:0000313" key="2">
    <source>
        <dbReference type="EMBL" id="KAI3425194.1"/>
    </source>
</evidence>
<dbReference type="Proteomes" id="UP001055712">
    <property type="component" value="Unassembled WGS sequence"/>
</dbReference>
<gene>
    <name evidence="2" type="ORF">D9Q98_008963</name>
</gene>
<reference evidence="2" key="2">
    <citation type="submission" date="2020-11" db="EMBL/GenBank/DDBJ databases">
        <authorList>
            <person name="Cecchin M."/>
            <person name="Marcolungo L."/>
            <person name="Rossato M."/>
            <person name="Girolomoni L."/>
            <person name="Cosentino E."/>
            <person name="Cuine S."/>
            <person name="Li-Beisson Y."/>
            <person name="Delledonne M."/>
            <person name="Ballottari M."/>
        </authorList>
    </citation>
    <scope>NUCLEOTIDE SEQUENCE</scope>
    <source>
        <strain evidence="2">211/11P</strain>
        <tissue evidence="2">Whole cell</tissue>
    </source>
</reference>
<protein>
    <submittedName>
        <fullName evidence="2">Uncharacterized protein</fullName>
    </submittedName>
</protein>
<feature type="region of interest" description="Disordered" evidence="1">
    <location>
        <begin position="118"/>
        <end position="137"/>
    </location>
</feature>
<evidence type="ECO:0000256" key="1">
    <source>
        <dbReference type="SAM" id="MobiDB-lite"/>
    </source>
</evidence>
<feature type="region of interest" description="Disordered" evidence="1">
    <location>
        <begin position="43"/>
        <end position="113"/>
    </location>
</feature>
<feature type="region of interest" description="Disordered" evidence="1">
    <location>
        <begin position="172"/>
        <end position="197"/>
    </location>
</feature>
<accession>A0A9D4TGW9</accession>
<comment type="caution">
    <text evidence="2">The sequence shown here is derived from an EMBL/GenBank/DDBJ whole genome shotgun (WGS) entry which is preliminary data.</text>
</comment>